<evidence type="ECO:0000256" key="2">
    <source>
        <dbReference type="ARBA" id="ARBA00023277"/>
    </source>
</evidence>
<feature type="domain" description="GH10" evidence="4">
    <location>
        <begin position="1"/>
        <end position="38"/>
    </location>
</feature>
<name>A0A1K2IXG6_9FLAO</name>
<accession>A0A1K2IXG6</accession>
<evidence type="ECO:0000313" key="5">
    <source>
        <dbReference type="EMBL" id="SFZ96970.1"/>
    </source>
</evidence>
<dbReference type="GO" id="GO:0004553">
    <property type="term" value="F:hydrolase activity, hydrolyzing O-glycosyl compounds"/>
    <property type="evidence" value="ECO:0007669"/>
    <property type="project" value="InterPro"/>
</dbReference>
<keyword evidence="1" id="KW-0378">Hydrolase</keyword>
<keyword evidence="6" id="KW-1185">Reference proteome</keyword>
<protein>
    <recommendedName>
        <fullName evidence="4">GH10 domain-containing protein</fullName>
    </recommendedName>
</protein>
<dbReference type="EMBL" id="FPKW01000031">
    <property type="protein sequence ID" value="SFZ96970.1"/>
    <property type="molecule type" value="Genomic_DNA"/>
</dbReference>
<keyword evidence="2" id="KW-0119">Carbohydrate metabolism</keyword>
<reference evidence="6" key="1">
    <citation type="submission" date="2016-10" db="EMBL/GenBank/DDBJ databases">
        <authorList>
            <person name="Varghese N."/>
            <person name="Submissions S."/>
        </authorList>
    </citation>
    <scope>NUCLEOTIDE SEQUENCE [LARGE SCALE GENOMIC DNA]</scope>
    <source>
        <strain evidence="6">SUR2</strain>
    </source>
</reference>
<evidence type="ECO:0000313" key="6">
    <source>
        <dbReference type="Proteomes" id="UP000182034"/>
    </source>
</evidence>
<dbReference type="InterPro" id="IPR001000">
    <property type="entry name" value="GH10_dom"/>
</dbReference>
<evidence type="ECO:0000256" key="3">
    <source>
        <dbReference type="ARBA" id="ARBA00023326"/>
    </source>
</evidence>
<proteinExistence type="predicted"/>
<evidence type="ECO:0000256" key="1">
    <source>
        <dbReference type="ARBA" id="ARBA00022801"/>
    </source>
</evidence>
<gene>
    <name evidence="5" type="ORF">SAMN05216324_13129</name>
</gene>
<keyword evidence="3" id="KW-0624">Polysaccharide degradation</keyword>
<dbReference type="AlphaFoldDB" id="A0A1K2IXG6"/>
<dbReference type="GO" id="GO:0000272">
    <property type="term" value="P:polysaccharide catabolic process"/>
    <property type="evidence" value="ECO:0007669"/>
    <property type="project" value="UniProtKB-KW"/>
</dbReference>
<organism evidence="5 6">
    <name type="scientific">Chryseobacterium limigenitum</name>
    <dbReference type="NCBI Taxonomy" id="1612149"/>
    <lineage>
        <taxon>Bacteria</taxon>
        <taxon>Pseudomonadati</taxon>
        <taxon>Bacteroidota</taxon>
        <taxon>Flavobacteriia</taxon>
        <taxon>Flavobacteriales</taxon>
        <taxon>Weeksellaceae</taxon>
        <taxon>Chryseobacterium group</taxon>
        <taxon>Chryseobacterium</taxon>
    </lineage>
</organism>
<sequence length="38" mass="4871">MPGKIYYINRVEIWEGFSEQNFYWIYFFDESKKKRLPF</sequence>
<dbReference type="Proteomes" id="UP000182034">
    <property type="component" value="Unassembled WGS sequence"/>
</dbReference>
<evidence type="ECO:0000259" key="4">
    <source>
        <dbReference type="PROSITE" id="PS51760"/>
    </source>
</evidence>
<dbReference type="PROSITE" id="PS51760">
    <property type="entry name" value="GH10_2"/>
    <property type="match status" value="1"/>
</dbReference>